<evidence type="ECO:0000256" key="3">
    <source>
        <dbReference type="SAM" id="MobiDB-lite"/>
    </source>
</evidence>
<keyword evidence="5" id="KW-1185">Reference proteome</keyword>
<evidence type="ECO:0000313" key="5">
    <source>
        <dbReference type="Proteomes" id="UP000838763"/>
    </source>
</evidence>
<evidence type="ECO:0000256" key="1">
    <source>
        <dbReference type="ARBA" id="ARBA00004496"/>
    </source>
</evidence>
<dbReference type="GO" id="GO:0007017">
    <property type="term" value="P:microtubule-based process"/>
    <property type="evidence" value="ECO:0007669"/>
    <property type="project" value="InterPro"/>
</dbReference>
<dbReference type="GO" id="GO:0005869">
    <property type="term" value="C:dynactin complex"/>
    <property type="evidence" value="ECO:0007669"/>
    <property type="project" value="InterPro"/>
</dbReference>
<name>A0A9P1MCW1_9PEZI</name>
<dbReference type="InterPro" id="IPR028133">
    <property type="entry name" value="Dynamitin"/>
</dbReference>
<feature type="region of interest" description="Disordered" evidence="3">
    <location>
        <begin position="19"/>
        <end position="69"/>
    </location>
</feature>
<protein>
    <recommendedName>
        <fullName evidence="6">Dynactin subunit</fullName>
    </recommendedName>
</protein>
<comment type="caution">
    <text evidence="4">The sequence shown here is derived from an EMBL/GenBank/DDBJ whole genome shotgun (WGS) entry which is preliminary data.</text>
</comment>
<keyword evidence="2" id="KW-0963">Cytoplasm</keyword>
<dbReference type="EMBL" id="CALLCH030000015">
    <property type="protein sequence ID" value="CAI4216178.1"/>
    <property type="molecule type" value="Genomic_DNA"/>
</dbReference>
<comment type="subcellular location">
    <subcellularLocation>
        <location evidence="1">Cytoplasm</location>
    </subcellularLocation>
</comment>
<reference evidence="4" key="1">
    <citation type="submission" date="2022-11" db="EMBL/GenBank/DDBJ databases">
        <authorList>
            <person name="Scott C."/>
            <person name="Bruce N."/>
        </authorList>
    </citation>
    <scope>NUCLEOTIDE SEQUENCE</scope>
</reference>
<feature type="region of interest" description="Disordered" evidence="3">
    <location>
        <begin position="167"/>
        <end position="193"/>
    </location>
</feature>
<feature type="region of interest" description="Disordered" evidence="3">
    <location>
        <begin position="127"/>
        <end position="155"/>
    </location>
</feature>
<dbReference type="PANTHER" id="PTHR15346">
    <property type="entry name" value="DYNACTIN SUBUNIT"/>
    <property type="match status" value="1"/>
</dbReference>
<dbReference type="OrthoDB" id="4977at2759"/>
<sequence>MPGFRAGYLRNARSHRRQFHRSWYNTPLPSDAASDEDTADEDGGISRQKLRINEARSKFGSTRYNSAGVDFSDRVDSKRRSYRTRRHRVLEDGTEELGDLSDEDNDTDDAAESLERKIARLKREVEEAKEECTRRRAGGGDAGSRTGSNEEGQELESLGRVLEEISRPSGVARPSRLSKPLLNADESSAGPEATEATYTVTYAPNYEQSHALAKAAEFDQRLLALERSLGIGTTMGLDMGANGLPRAVLPTVNTLNKQISVLAKASTANLDSISRRVRTLVTDIESLNKAKAMSKPADQPNIARYVEERIKEDSKGKDAVETARTEEDEQRAKINALYGTLATIENLAPLLQPLLDRLRSLRAIHADAATASETLDRIEKQQADTATELKQWKDGLEKIAQAMDDGSSVMEGNMKVMETWVKDLEGRIKQLSA</sequence>
<gene>
    <name evidence="4" type="ORF">PPNO1_LOCUS5839</name>
</gene>
<dbReference type="Proteomes" id="UP000838763">
    <property type="component" value="Unassembled WGS sequence"/>
</dbReference>
<proteinExistence type="predicted"/>
<accession>A0A9P1MCW1</accession>
<evidence type="ECO:0000256" key="2">
    <source>
        <dbReference type="ARBA" id="ARBA00022490"/>
    </source>
</evidence>
<organism evidence="4 5">
    <name type="scientific">Parascedosporium putredinis</name>
    <dbReference type="NCBI Taxonomy" id="1442378"/>
    <lineage>
        <taxon>Eukaryota</taxon>
        <taxon>Fungi</taxon>
        <taxon>Dikarya</taxon>
        <taxon>Ascomycota</taxon>
        <taxon>Pezizomycotina</taxon>
        <taxon>Sordariomycetes</taxon>
        <taxon>Hypocreomycetidae</taxon>
        <taxon>Microascales</taxon>
        <taxon>Microascaceae</taxon>
        <taxon>Parascedosporium</taxon>
    </lineage>
</organism>
<dbReference type="Pfam" id="PF04912">
    <property type="entry name" value="Dynamitin"/>
    <property type="match status" value="1"/>
</dbReference>
<dbReference type="AlphaFoldDB" id="A0A9P1MCW1"/>
<feature type="compositionally biased region" description="Acidic residues" evidence="3">
    <location>
        <begin position="33"/>
        <end position="43"/>
    </location>
</feature>
<dbReference type="GO" id="GO:0005737">
    <property type="term" value="C:cytoplasm"/>
    <property type="evidence" value="ECO:0007669"/>
    <property type="project" value="UniProtKB-SubCell"/>
</dbReference>
<evidence type="ECO:0000313" key="4">
    <source>
        <dbReference type="EMBL" id="CAI4216178.1"/>
    </source>
</evidence>
<evidence type="ECO:0008006" key="6">
    <source>
        <dbReference type="Google" id="ProtNLM"/>
    </source>
</evidence>